<evidence type="ECO:0000313" key="2">
    <source>
        <dbReference type="EMBL" id="KAK6291884.1"/>
    </source>
</evidence>
<keyword evidence="3" id="KW-1185">Reference proteome</keyword>
<evidence type="ECO:0000313" key="3">
    <source>
        <dbReference type="Proteomes" id="UP001356427"/>
    </source>
</evidence>
<name>A0AAN8KLL8_9TELE</name>
<proteinExistence type="predicted"/>
<dbReference type="AlphaFoldDB" id="A0AAN8KLL8"/>
<dbReference type="Proteomes" id="UP001356427">
    <property type="component" value="Unassembled WGS sequence"/>
</dbReference>
<accession>A0AAN8KLL8</accession>
<sequence>MGLGAEFCAVGSPYGGGSIQGFACGGRSLWIIPRVAGVLSEGQSGGHRFSLSQQFCQPSALRHGRHREGAQLLEGTASNMDTPSRRPA</sequence>
<gene>
    <name evidence="2" type="ORF">J4Q44_G00376690</name>
</gene>
<feature type="region of interest" description="Disordered" evidence="1">
    <location>
        <begin position="60"/>
        <end position="88"/>
    </location>
</feature>
<dbReference type="EMBL" id="JAGTTL010000039">
    <property type="protein sequence ID" value="KAK6291884.1"/>
    <property type="molecule type" value="Genomic_DNA"/>
</dbReference>
<evidence type="ECO:0000256" key="1">
    <source>
        <dbReference type="SAM" id="MobiDB-lite"/>
    </source>
</evidence>
<organism evidence="2 3">
    <name type="scientific">Coregonus suidteri</name>
    <dbReference type="NCBI Taxonomy" id="861788"/>
    <lineage>
        <taxon>Eukaryota</taxon>
        <taxon>Metazoa</taxon>
        <taxon>Chordata</taxon>
        <taxon>Craniata</taxon>
        <taxon>Vertebrata</taxon>
        <taxon>Euteleostomi</taxon>
        <taxon>Actinopterygii</taxon>
        <taxon>Neopterygii</taxon>
        <taxon>Teleostei</taxon>
        <taxon>Protacanthopterygii</taxon>
        <taxon>Salmoniformes</taxon>
        <taxon>Salmonidae</taxon>
        <taxon>Coregoninae</taxon>
        <taxon>Coregonus</taxon>
    </lineage>
</organism>
<reference evidence="2 3" key="1">
    <citation type="submission" date="2021-04" db="EMBL/GenBank/DDBJ databases">
        <authorList>
            <person name="De Guttry C."/>
            <person name="Zahm M."/>
            <person name="Klopp C."/>
            <person name="Cabau C."/>
            <person name="Louis A."/>
            <person name="Berthelot C."/>
            <person name="Parey E."/>
            <person name="Roest Crollius H."/>
            <person name="Montfort J."/>
            <person name="Robinson-Rechavi M."/>
            <person name="Bucao C."/>
            <person name="Bouchez O."/>
            <person name="Gislard M."/>
            <person name="Lluch J."/>
            <person name="Milhes M."/>
            <person name="Lampietro C."/>
            <person name="Lopez Roques C."/>
            <person name="Donnadieu C."/>
            <person name="Braasch I."/>
            <person name="Desvignes T."/>
            <person name="Postlethwait J."/>
            <person name="Bobe J."/>
            <person name="Wedekind C."/>
            <person name="Guiguen Y."/>
        </authorList>
    </citation>
    <scope>NUCLEOTIDE SEQUENCE [LARGE SCALE GENOMIC DNA]</scope>
    <source>
        <strain evidence="2">Cs_M1</strain>
        <tissue evidence="2">Blood</tissue>
    </source>
</reference>
<protein>
    <submittedName>
        <fullName evidence="2">Uncharacterized protein</fullName>
    </submittedName>
</protein>
<comment type="caution">
    <text evidence="2">The sequence shown here is derived from an EMBL/GenBank/DDBJ whole genome shotgun (WGS) entry which is preliminary data.</text>
</comment>